<evidence type="ECO:0000313" key="6">
    <source>
        <dbReference type="Proteomes" id="UP000326759"/>
    </source>
</evidence>
<proteinExistence type="inferred from homology"/>
<dbReference type="GO" id="GO:0005737">
    <property type="term" value="C:cytoplasm"/>
    <property type="evidence" value="ECO:0007669"/>
    <property type="project" value="TreeGrafter"/>
</dbReference>
<evidence type="ECO:0000313" key="5">
    <source>
        <dbReference type="EMBL" id="KAB7503464.1"/>
    </source>
</evidence>
<protein>
    <submittedName>
        <fullName evidence="5">Cytochrome P450 2L1</fullName>
    </submittedName>
</protein>
<dbReference type="InterPro" id="IPR050182">
    <property type="entry name" value="Cytochrome_P450_fam2"/>
</dbReference>
<reference evidence="5 6" key="1">
    <citation type="journal article" date="2019" name="PLoS Biol.">
        <title>Sex chromosomes control vertical transmission of feminizing Wolbachia symbionts in an isopod.</title>
        <authorList>
            <person name="Becking T."/>
            <person name="Chebbi M.A."/>
            <person name="Giraud I."/>
            <person name="Moumen B."/>
            <person name="Laverre T."/>
            <person name="Caubet Y."/>
            <person name="Peccoud J."/>
            <person name="Gilbert C."/>
            <person name="Cordaux R."/>
        </authorList>
    </citation>
    <scope>NUCLEOTIDE SEQUENCE [LARGE SCALE GENOMIC DNA]</scope>
    <source>
        <strain evidence="5">ANa2</strain>
        <tissue evidence="5">Whole body excluding digestive tract and cuticle</tissue>
    </source>
</reference>
<dbReference type="GO" id="GO:0005506">
    <property type="term" value="F:iron ion binding"/>
    <property type="evidence" value="ECO:0007669"/>
    <property type="project" value="InterPro"/>
</dbReference>
<keyword evidence="3" id="KW-0408">Iron</keyword>
<dbReference type="GO" id="GO:0020037">
    <property type="term" value="F:heme binding"/>
    <property type="evidence" value="ECO:0007669"/>
    <property type="project" value="InterPro"/>
</dbReference>
<dbReference type="GO" id="GO:0008395">
    <property type="term" value="F:steroid hydroxylase activity"/>
    <property type="evidence" value="ECO:0007669"/>
    <property type="project" value="TreeGrafter"/>
</dbReference>
<accession>A0A5N5T9Z3</accession>
<sequence length="192" mass="22283">MGKSKIEGIIMREVEDLVEDFKGLTKEPSKLPFSINVAVLNVIWQLVSNKFVLVLLIEERINLNFSSGHRYGFKDKQVEQFMKKINELQNDFMLIGLLDFFPILNYIVPKSLINIILGINKFDRATQEFQDLVKPFVDDHLKTLDPNNSRDLMDDYLIEMKEGKSEDFSHFSITGTVFNIQSLDISKFKRVC</sequence>
<dbReference type="GO" id="GO:0006805">
    <property type="term" value="P:xenobiotic metabolic process"/>
    <property type="evidence" value="ECO:0007669"/>
    <property type="project" value="TreeGrafter"/>
</dbReference>
<comment type="similarity">
    <text evidence="1">Belongs to the cytochrome P450 family.</text>
</comment>
<evidence type="ECO:0000256" key="3">
    <source>
        <dbReference type="ARBA" id="ARBA00023004"/>
    </source>
</evidence>
<dbReference type="PANTHER" id="PTHR24300:SF397">
    <property type="entry name" value="CYTOCHROME P450 2U1"/>
    <property type="match status" value="1"/>
</dbReference>
<organism evidence="5 6">
    <name type="scientific">Armadillidium nasatum</name>
    <dbReference type="NCBI Taxonomy" id="96803"/>
    <lineage>
        <taxon>Eukaryota</taxon>
        <taxon>Metazoa</taxon>
        <taxon>Ecdysozoa</taxon>
        <taxon>Arthropoda</taxon>
        <taxon>Crustacea</taxon>
        <taxon>Multicrustacea</taxon>
        <taxon>Malacostraca</taxon>
        <taxon>Eumalacostraca</taxon>
        <taxon>Peracarida</taxon>
        <taxon>Isopoda</taxon>
        <taxon>Oniscidea</taxon>
        <taxon>Crinocheta</taxon>
        <taxon>Armadillidiidae</taxon>
        <taxon>Armadillidium</taxon>
    </lineage>
</organism>
<dbReference type="GO" id="GO:0016712">
    <property type="term" value="F:oxidoreductase activity, acting on paired donors, with incorporation or reduction of molecular oxygen, reduced flavin or flavoprotein as one donor, and incorporation of one atom of oxygen"/>
    <property type="evidence" value="ECO:0007669"/>
    <property type="project" value="TreeGrafter"/>
</dbReference>
<dbReference type="EMBL" id="SEYY01005103">
    <property type="protein sequence ID" value="KAB7503464.1"/>
    <property type="molecule type" value="Genomic_DNA"/>
</dbReference>
<dbReference type="Gene3D" id="1.10.630.10">
    <property type="entry name" value="Cytochrome P450"/>
    <property type="match status" value="1"/>
</dbReference>
<gene>
    <name evidence="5" type="ORF">Anas_10103</name>
</gene>
<keyword evidence="6" id="KW-1185">Reference proteome</keyword>
<dbReference type="OrthoDB" id="6357557at2759"/>
<evidence type="ECO:0000256" key="4">
    <source>
        <dbReference type="ARBA" id="ARBA00023033"/>
    </source>
</evidence>
<evidence type="ECO:0000256" key="2">
    <source>
        <dbReference type="ARBA" id="ARBA00022723"/>
    </source>
</evidence>
<keyword evidence="4" id="KW-0503">Monooxygenase</keyword>
<dbReference type="PANTHER" id="PTHR24300">
    <property type="entry name" value="CYTOCHROME P450 508A4-RELATED"/>
    <property type="match status" value="1"/>
</dbReference>
<evidence type="ECO:0000256" key="1">
    <source>
        <dbReference type="ARBA" id="ARBA00010617"/>
    </source>
</evidence>
<dbReference type="GO" id="GO:0006082">
    <property type="term" value="P:organic acid metabolic process"/>
    <property type="evidence" value="ECO:0007669"/>
    <property type="project" value="TreeGrafter"/>
</dbReference>
<dbReference type="InterPro" id="IPR036396">
    <property type="entry name" value="Cyt_P450_sf"/>
</dbReference>
<dbReference type="Proteomes" id="UP000326759">
    <property type="component" value="Unassembled WGS sequence"/>
</dbReference>
<dbReference type="SUPFAM" id="SSF48264">
    <property type="entry name" value="Cytochrome P450"/>
    <property type="match status" value="1"/>
</dbReference>
<dbReference type="Pfam" id="PF00067">
    <property type="entry name" value="p450"/>
    <property type="match status" value="1"/>
</dbReference>
<name>A0A5N5T9Z3_9CRUS</name>
<dbReference type="AlphaFoldDB" id="A0A5N5T9Z3"/>
<keyword evidence="2" id="KW-0479">Metal-binding</keyword>
<comment type="caution">
    <text evidence="5">The sequence shown here is derived from an EMBL/GenBank/DDBJ whole genome shotgun (WGS) entry which is preliminary data.</text>
</comment>
<dbReference type="InterPro" id="IPR001128">
    <property type="entry name" value="Cyt_P450"/>
</dbReference>
<keyword evidence="4" id="KW-0560">Oxidoreductase</keyword>